<dbReference type="InterPro" id="IPR036291">
    <property type="entry name" value="NAD(P)-bd_dom_sf"/>
</dbReference>
<evidence type="ECO:0000313" key="4">
    <source>
        <dbReference type="EMBL" id="KAJ7700292.1"/>
    </source>
</evidence>
<dbReference type="GO" id="GO:0005737">
    <property type="term" value="C:cytoplasm"/>
    <property type="evidence" value="ECO:0007669"/>
    <property type="project" value="TreeGrafter"/>
</dbReference>
<comment type="similarity">
    <text evidence="1">Belongs to the short-chain dehydrogenases/reductases (SDR) family.</text>
</comment>
<name>A0AAD7GP36_9AGAR</name>
<accession>A0AAD7GP36</accession>
<dbReference type="PANTHER" id="PTHR43544">
    <property type="entry name" value="SHORT-CHAIN DEHYDROGENASE/REDUCTASE"/>
    <property type="match status" value="1"/>
</dbReference>
<organism evidence="4 5">
    <name type="scientific">Mycena metata</name>
    <dbReference type="NCBI Taxonomy" id="1033252"/>
    <lineage>
        <taxon>Eukaryota</taxon>
        <taxon>Fungi</taxon>
        <taxon>Dikarya</taxon>
        <taxon>Basidiomycota</taxon>
        <taxon>Agaricomycotina</taxon>
        <taxon>Agaricomycetes</taxon>
        <taxon>Agaricomycetidae</taxon>
        <taxon>Agaricales</taxon>
        <taxon>Marasmiineae</taxon>
        <taxon>Mycenaceae</taxon>
        <taxon>Mycena</taxon>
    </lineage>
</organism>
<dbReference type="Pfam" id="PF00106">
    <property type="entry name" value="adh_short"/>
    <property type="match status" value="1"/>
</dbReference>
<dbReference type="InterPro" id="IPR002347">
    <property type="entry name" value="SDR_fam"/>
</dbReference>
<dbReference type="InterPro" id="IPR051468">
    <property type="entry name" value="Fungal_SecMetab_SDRs"/>
</dbReference>
<keyword evidence="2" id="KW-0521">NADP</keyword>
<gene>
    <name evidence="4" type="ORF">B0H16DRAFT_1668705</name>
</gene>
<dbReference type="Gene3D" id="3.40.50.720">
    <property type="entry name" value="NAD(P)-binding Rossmann-like Domain"/>
    <property type="match status" value="1"/>
</dbReference>
<dbReference type="AlphaFoldDB" id="A0AAD7GP36"/>
<reference evidence="4" key="1">
    <citation type="submission" date="2023-03" db="EMBL/GenBank/DDBJ databases">
        <title>Massive genome expansion in bonnet fungi (Mycena s.s.) driven by repeated elements and novel gene families across ecological guilds.</title>
        <authorList>
            <consortium name="Lawrence Berkeley National Laboratory"/>
            <person name="Harder C.B."/>
            <person name="Miyauchi S."/>
            <person name="Viragh M."/>
            <person name="Kuo A."/>
            <person name="Thoen E."/>
            <person name="Andreopoulos B."/>
            <person name="Lu D."/>
            <person name="Skrede I."/>
            <person name="Drula E."/>
            <person name="Henrissat B."/>
            <person name="Morin E."/>
            <person name="Kohler A."/>
            <person name="Barry K."/>
            <person name="LaButti K."/>
            <person name="Morin E."/>
            <person name="Salamov A."/>
            <person name="Lipzen A."/>
            <person name="Mereny Z."/>
            <person name="Hegedus B."/>
            <person name="Baldrian P."/>
            <person name="Stursova M."/>
            <person name="Weitz H."/>
            <person name="Taylor A."/>
            <person name="Grigoriev I.V."/>
            <person name="Nagy L.G."/>
            <person name="Martin F."/>
            <person name="Kauserud H."/>
        </authorList>
    </citation>
    <scope>NUCLEOTIDE SEQUENCE</scope>
    <source>
        <strain evidence="4">CBHHK182m</strain>
    </source>
</reference>
<dbReference type="SUPFAM" id="SSF51735">
    <property type="entry name" value="NAD(P)-binding Rossmann-fold domains"/>
    <property type="match status" value="1"/>
</dbReference>
<dbReference type="GO" id="GO:0016491">
    <property type="term" value="F:oxidoreductase activity"/>
    <property type="evidence" value="ECO:0007669"/>
    <property type="project" value="UniProtKB-KW"/>
</dbReference>
<keyword evidence="5" id="KW-1185">Reference proteome</keyword>
<proteinExistence type="inferred from homology"/>
<dbReference type="PANTHER" id="PTHR43544:SF7">
    <property type="entry name" value="NADB-LER2"/>
    <property type="match status" value="1"/>
</dbReference>
<protein>
    <submittedName>
        <fullName evidence="4">NAD(P)-binding protein</fullName>
    </submittedName>
</protein>
<comment type="caution">
    <text evidence="4">The sequence shown here is derived from an EMBL/GenBank/DDBJ whole genome shotgun (WGS) entry which is preliminary data.</text>
</comment>
<evidence type="ECO:0000313" key="5">
    <source>
        <dbReference type="Proteomes" id="UP001215598"/>
    </source>
</evidence>
<evidence type="ECO:0000256" key="3">
    <source>
        <dbReference type="ARBA" id="ARBA00023002"/>
    </source>
</evidence>
<keyword evidence="3" id="KW-0560">Oxidoreductase</keyword>
<evidence type="ECO:0000256" key="1">
    <source>
        <dbReference type="ARBA" id="ARBA00006484"/>
    </source>
</evidence>
<evidence type="ECO:0000256" key="2">
    <source>
        <dbReference type="ARBA" id="ARBA00022857"/>
    </source>
</evidence>
<dbReference type="Proteomes" id="UP001215598">
    <property type="component" value="Unassembled WGS sequence"/>
</dbReference>
<dbReference type="PRINTS" id="PR00081">
    <property type="entry name" value="GDHRDH"/>
</dbReference>
<sequence>MTGPVYLISGANRGIGLALVQEIARKHPDAIVYAGTRNPSTSEDLNDFAAGSSGKVRPVKLVSSDVENNKTVAEQIEKEVGHIDTVIPNAAIADFVGPVIDTPAEEVRRHYEVNFVGTLILFQATYKLLKASQKPKFVPISAGGASSKYAGLTVAIMPYLSSKVALNYLTRKIHVENEWLVSFPLAPGVVVTDMLAGVLAGDKTGALAKLNDMQGLSPEESAKRVMSIIDGATREKEGGEFWDVDGSKLPW</sequence>
<dbReference type="EMBL" id="JARKIB010000555">
    <property type="protein sequence ID" value="KAJ7700292.1"/>
    <property type="molecule type" value="Genomic_DNA"/>
</dbReference>